<organism evidence="1 2">
    <name type="scientific">Dorcoceras hygrometricum</name>
    <dbReference type="NCBI Taxonomy" id="472368"/>
    <lineage>
        <taxon>Eukaryota</taxon>
        <taxon>Viridiplantae</taxon>
        <taxon>Streptophyta</taxon>
        <taxon>Embryophyta</taxon>
        <taxon>Tracheophyta</taxon>
        <taxon>Spermatophyta</taxon>
        <taxon>Magnoliopsida</taxon>
        <taxon>eudicotyledons</taxon>
        <taxon>Gunneridae</taxon>
        <taxon>Pentapetalae</taxon>
        <taxon>asterids</taxon>
        <taxon>lamiids</taxon>
        <taxon>Lamiales</taxon>
        <taxon>Gesneriaceae</taxon>
        <taxon>Didymocarpoideae</taxon>
        <taxon>Trichosporeae</taxon>
        <taxon>Loxocarpinae</taxon>
        <taxon>Dorcoceras</taxon>
    </lineage>
</organism>
<proteinExistence type="predicted"/>
<dbReference type="Proteomes" id="UP000250235">
    <property type="component" value="Unassembled WGS sequence"/>
</dbReference>
<evidence type="ECO:0000313" key="1">
    <source>
        <dbReference type="EMBL" id="KZV42809.1"/>
    </source>
</evidence>
<dbReference type="EMBL" id="KQ998951">
    <property type="protein sequence ID" value="KZV42809.1"/>
    <property type="molecule type" value="Genomic_DNA"/>
</dbReference>
<evidence type="ECO:0000313" key="2">
    <source>
        <dbReference type="Proteomes" id="UP000250235"/>
    </source>
</evidence>
<keyword evidence="2" id="KW-1185">Reference proteome</keyword>
<dbReference type="AlphaFoldDB" id="A0A2Z7C8G2"/>
<name>A0A2Z7C8G2_9LAMI</name>
<accession>A0A2Z7C8G2</accession>
<reference evidence="1 2" key="1">
    <citation type="journal article" date="2015" name="Proc. Natl. Acad. Sci. U.S.A.">
        <title>The resurrection genome of Boea hygrometrica: A blueprint for survival of dehydration.</title>
        <authorList>
            <person name="Xiao L."/>
            <person name="Yang G."/>
            <person name="Zhang L."/>
            <person name="Yang X."/>
            <person name="Zhao S."/>
            <person name="Ji Z."/>
            <person name="Zhou Q."/>
            <person name="Hu M."/>
            <person name="Wang Y."/>
            <person name="Chen M."/>
            <person name="Xu Y."/>
            <person name="Jin H."/>
            <person name="Xiao X."/>
            <person name="Hu G."/>
            <person name="Bao F."/>
            <person name="Hu Y."/>
            <person name="Wan P."/>
            <person name="Li L."/>
            <person name="Deng X."/>
            <person name="Kuang T."/>
            <person name="Xiang C."/>
            <person name="Zhu J.K."/>
            <person name="Oliver M.J."/>
            <person name="He Y."/>
        </authorList>
    </citation>
    <scope>NUCLEOTIDE SEQUENCE [LARGE SCALE GENOMIC DNA]</scope>
    <source>
        <strain evidence="2">cv. XS01</strain>
    </source>
</reference>
<gene>
    <name evidence="1" type="ORF">F511_25126</name>
</gene>
<sequence length="104" mass="11427">MAASHIRNALQVNLDSVLSLANEGMVSIFKALESSGLRGFLGCSAAIYEKDLVNFFENAIMRGYTVISSVQGMFVEISEEQFARFFDLPTEGLMSVTNLPANRK</sequence>
<protein>
    <submittedName>
        <fullName evidence="1">Dystroglycan-like</fullName>
    </submittedName>
</protein>